<evidence type="ECO:0000259" key="2">
    <source>
        <dbReference type="PROSITE" id="PS50994"/>
    </source>
</evidence>
<dbReference type="InterPro" id="IPR024967">
    <property type="entry name" value="DNA-bd_IS481-type"/>
</dbReference>
<dbReference type="PANTHER" id="PTHR35004:SF6">
    <property type="entry name" value="TRANSPOSASE"/>
    <property type="match status" value="1"/>
</dbReference>
<dbReference type="PANTHER" id="PTHR35004">
    <property type="entry name" value="TRANSPOSASE RV3428C-RELATED"/>
    <property type="match status" value="1"/>
</dbReference>
<feature type="compositionally biased region" description="Basic residues" evidence="1">
    <location>
        <begin position="65"/>
        <end position="77"/>
    </location>
</feature>
<gene>
    <name evidence="3" type="ORF">HNR12_000337</name>
</gene>
<feature type="region of interest" description="Disordered" evidence="1">
    <location>
        <begin position="53"/>
        <end position="77"/>
    </location>
</feature>
<accession>A0A853BGA7</accession>
<dbReference type="RefSeq" id="WP_179765783.1">
    <property type="nucleotide sequence ID" value="NZ_JACCFO010000001.1"/>
</dbReference>
<dbReference type="Gene3D" id="3.30.420.10">
    <property type="entry name" value="Ribonuclease H-like superfamily/Ribonuclease H"/>
    <property type="match status" value="1"/>
</dbReference>
<dbReference type="PROSITE" id="PS50994">
    <property type="entry name" value="INTEGRASE"/>
    <property type="match status" value="1"/>
</dbReference>
<dbReference type="InterPro" id="IPR047656">
    <property type="entry name" value="IS481-like_transpos"/>
</dbReference>
<dbReference type="GO" id="GO:0015074">
    <property type="term" value="P:DNA integration"/>
    <property type="evidence" value="ECO:0007669"/>
    <property type="project" value="InterPro"/>
</dbReference>
<name>A0A853BGA7_9ACTN</name>
<dbReference type="InterPro" id="IPR036397">
    <property type="entry name" value="RNaseH_sf"/>
</dbReference>
<dbReference type="EMBL" id="JACCFO010000001">
    <property type="protein sequence ID" value="NYI94060.1"/>
    <property type="molecule type" value="Genomic_DNA"/>
</dbReference>
<feature type="domain" description="Integrase catalytic" evidence="2">
    <location>
        <begin position="133"/>
        <end position="326"/>
    </location>
</feature>
<comment type="caution">
    <text evidence="3">The sequence shown here is derived from an EMBL/GenBank/DDBJ whole genome shotgun (WGS) entry which is preliminary data.</text>
</comment>
<organism evidence="3 4">
    <name type="scientific">Streptomonospora nanhaiensis</name>
    <dbReference type="NCBI Taxonomy" id="1323731"/>
    <lineage>
        <taxon>Bacteria</taxon>
        <taxon>Bacillati</taxon>
        <taxon>Actinomycetota</taxon>
        <taxon>Actinomycetes</taxon>
        <taxon>Streptosporangiales</taxon>
        <taxon>Nocardiopsidaceae</taxon>
        <taxon>Streptomonospora</taxon>
    </lineage>
</organism>
<dbReference type="NCBIfam" id="NF033577">
    <property type="entry name" value="transpos_IS481"/>
    <property type="match status" value="1"/>
</dbReference>
<dbReference type="Pfam" id="PF13683">
    <property type="entry name" value="rve_3"/>
    <property type="match status" value="1"/>
</dbReference>
<reference evidence="3 4" key="1">
    <citation type="submission" date="2020-07" db="EMBL/GenBank/DDBJ databases">
        <title>Sequencing the genomes of 1000 actinobacteria strains.</title>
        <authorList>
            <person name="Klenk H.-P."/>
        </authorList>
    </citation>
    <scope>NUCLEOTIDE SEQUENCE [LARGE SCALE GENOMIC DNA]</scope>
    <source>
        <strain evidence="3 4">DSM 45927</strain>
    </source>
</reference>
<proteinExistence type="predicted"/>
<evidence type="ECO:0000256" key="1">
    <source>
        <dbReference type="SAM" id="MobiDB-lite"/>
    </source>
</evidence>
<sequence>MPHTTHANARLTPAGRLALARCVVEDGWPLRRAAERFQTSVATAQRWASRYRTHGAAAMGDRSSRPHRSPRRTPARRERRVVKLRLIKRWGPARIAGHLHMEASTVHRILTRYRMPRLSCTDRATGLAVRRYERARPGELVHVDVKKLGNIPDGGGHRAVGRYAGVRNKQATTAARKHGSPVIGHGYLHTAIDDRTRLAYTEILTDEKKETATAFWARAGAYFASVGIAVERVLTDNGSCYKSRMWREALARAQITHKRTRPYRPQTNGKVERFHRTLAEEWAYARPYRSEAERREAFPGWLHHYNHHRFHTAIGGPPATRVPNLSGQYS</sequence>
<dbReference type="Pfam" id="PF13011">
    <property type="entry name" value="LZ_Tnp_IS481"/>
    <property type="match status" value="1"/>
</dbReference>
<evidence type="ECO:0000313" key="4">
    <source>
        <dbReference type="Proteomes" id="UP000575985"/>
    </source>
</evidence>
<dbReference type="GO" id="GO:0003676">
    <property type="term" value="F:nucleic acid binding"/>
    <property type="evidence" value="ECO:0007669"/>
    <property type="project" value="InterPro"/>
</dbReference>
<dbReference type="InterPro" id="IPR009057">
    <property type="entry name" value="Homeodomain-like_sf"/>
</dbReference>
<keyword evidence="4" id="KW-1185">Reference proteome</keyword>
<dbReference type="AlphaFoldDB" id="A0A853BGA7"/>
<dbReference type="Proteomes" id="UP000575985">
    <property type="component" value="Unassembled WGS sequence"/>
</dbReference>
<dbReference type="SUPFAM" id="SSF46689">
    <property type="entry name" value="Homeodomain-like"/>
    <property type="match status" value="1"/>
</dbReference>
<dbReference type="SUPFAM" id="SSF53098">
    <property type="entry name" value="Ribonuclease H-like"/>
    <property type="match status" value="1"/>
</dbReference>
<protein>
    <submittedName>
        <fullName evidence="3">Transposase InsO family protein</fullName>
    </submittedName>
</protein>
<dbReference type="InterPro" id="IPR001584">
    <property type="entry name" value="Integrase_cat-core"/>
</dbReference>
<evidence type="ECO:0000313" key="3">
    <source>
        <dbReference type="EMBL" id="NYI94060.1"/>
    </source>
</evidence>
<dbReference type="InterPro" id="IPR012337">
    <property type="entry name" value="RNaseH-like_sf"/>
</dbReference>